<evidence type="ECO:0000313" key="1">
    <source>
        <dbReference type="EMBL" id="KAI0059520.1"/>
    </source>
</evidence>
<keyword evidence="2" id="KW-1185">Reference proteome</keyword>
<dbReference type="Proteomes" id="UP000814140">
    <property type="component" value="Unassembled WGS sequence"/>
</dbReference>
<sequence>MSDTELRVFSLNCWGLKYVSRDRSERIDAIATFLARSQYDIVALQELWLYADYEIVRASVSKRLPFTKFFYSGALGAGLAIFSSFPIVAASIQAYSLNGSPIDVIAGDWFVGKAAASVLITHPVLGQVQVFNTHLFAKGGERGPEHHRAHRLVNAWEFAKLVKQSAELGRFVIAAGDFNSIPTTLPMTVIRDHACLRDAWAETHAPPPPAIATPDPSLTPADAIRLHGITADSPLNSYSAGKIRDVYTRAAYGKRLDYVLFRNPAPHPFAPTFTPKLPTLVCSDARVMLTEAVPGKPFSHSDHFGLEATLVIKHPEAQEATLPSDAAVGASLSTDPAPSRGFHSPRLSAESATAVLEALTGCYRHARARSWRELLVFSICVALLVVFIVGAAMSHSAFAPLFVFCGALVTWLGTTMLYVGFVYGKWEVNALMNAIEELELYRRSVDDGFSGRSQLFMDNRH</sequence>
<reference evidence="1" key="2">
    <citation type="journal article" date="2022" name="New Phytol.">
        <title>Evolutionary transition to the ectomycorrhizal habit in the genomes of a hyperdiverse lineage of mushroom-forming fungi.</title>
        <authorList>
            <person name="Looney B."/>
            <person name="Miyauchi S."/>
            <person name="Morin E."/>
            <person name="Drula E."/>
            <person name="Courty P.E."/>
            <person name="Kohler A."/>
            <person name="Kuo A."/>
            <person name="LaButti K."/>
            <person name="Pangilinan J."/>
            <person name="Lipzen A."/>
            <person name="Riley R."/>
            <person name="Andreopoulos W."/>
            <person name="He G."/>
            <person name="Johnson J."/>
            <person name="Nolan M."/>
            <person name="Tritt A."/>
            <person name="Barry K.W."/>
            <person name="Grigoriev I.V."/>
            <person name="Nagy L.G."/>
            <person name="Hibbett D."/>
            <person name="Henrissat B."/>
            <person name="Matheny P.B."/>
            <person name="Labbe J."/>
            <person name="Martin F.M."/>
        </authorList>
    </citation>
    <scope>NUCLEOTIDE SEQUENCE</scope>
    <source>
        <strain evidence="1">HHB10654</strain>
    </source>
</reference>
<organism evidence="1 2">
    <name type="scientific">Artomyces pyxidatus</name>
    <dbReference type="NCBI Taxonomy" id="48021"/>
    <lineage>
        <taxon>Eukaryota</taxon>
        <taxon>Fungi</taxon>
        <taxon>Dikarya</taxon>
        <taxon>Basidiomycota</taxon>
        <taxon>Agaricomycotina</taxon>
        <taxon>Agaricomycetes</taxon>
        <taxon>Russulales</taxon>
        <taxon>Auriscalpiaceae</taxon>
        <taxon>Artomyces</taxon>
    </lineage>
</organism>
<name>A0ACB8SU99_9AGAM</name>
<evidence type="ECO:0000313" key="2">
    <source>
        <dbReference type="Proteomes" id="UP000814140"/>
    </source>
</evidence>
<dbReference type="EMBL" id="MU277226">
    <property type="protein sequence ID" value="KAI0059520.1"/>
    <property type="molecule type" value="Genomic_DNA"/>
</dbReference>
<proteinExistence type="predicted"/>
<comment type="caution">
    <text evidence="1">The sequence shown here is derived from an EMBL/GenBank/DDBJ whole genome shotgun (WGS) entry which is preliminary data.</text>
</comment>
<reference evidence="1" key="1">
    <citation type="submission" date="2021-03" db="EMBL/GenBank/DDBJ databases">
        <authorList>
            <consortium name="DOE Joint Genome Institute"/>
            <person name="Ahrendt S."/>
            <person name="Looney B.P."/>
            <person name="Miyauchi S."/>
            <person name="Morin E."/>
            <person name="Drula E."/>
            <person name="Courty P.E."/>
            <person name="Chicoki N."/>
            <person name="Fauchery L."/>
            <person name="Kohler A."/>
            <person name="Kuo A."/>
            <person name="Labutti K."/>
            <person name="Pangilinan J."/>
            <person name="Lipzen A."/>
            <person name="Riley R."/>
            <person name="Andreopoulos W."/>
            <person name="He G."/>
            <person name="Johnson J."/>
            <person name="Barry K.W."/>
            <person name="Grigoriev I.V."/>
            <person name="Nagy L."/>
            <person name="Hibbett D."/>
            <person name="Henrissat B."/>
            <person name="Matheny P.B."/>
            <person name="Labbe J."/>
            <person name="Martin F."/>
        </authorList>
    </citation>
    <scope>NUCLEOTIDE SEQUENCE</scope>
    <source>
        <strain evidence="1">HHB10654</strain>
    </source>
</reference>
<protein>
    <submittedName>
        <fullName evidence="1">Uncharacterized protein</fullName>
    </submittedName>
</protein>
<accession>A0ACB8SU99</accession>
<gene>
    <name evidence="1" type="ORF">BV25DRAFT_1829059</name>
</gene>